<dbReference type="AlphaFoldDB" id="A0A1W1BCP6"/>
<organism evidence="1">
    <name type="scientific">hydrothermal vent metagenome</name>
    <dbReference type="NCBI Taxonomy" id="652676"/>
    <lineage>
        <taxon>unclassified sequences</taxon>
        <taxon>metagenomes</taxon>
        <taxon>ecological metagenomes</taxon>
    </lineage>
</organism>
<reference evidence="1" key="1">
    <citation type="submission" date="2016-10" db="EMBL/GenBank/DDBJ databases">
        <authorList>
            <person name="de Groot N.N."/>
        </authorList>
    </citation>
    <scope>NUCLEOTIDE SEQUENCE</scope>
</reference>
<accession>A0A1W1BCP6</accession>
<protein>
    <submittedName>
        <fullName evidence="1">Uncharacterized protein</fullName>
    </submittedName>
</protein>
<name>A0A1W1BCP6_9ZZZZ</name>
<evidence type="ECO:0000313" key="1">
    <source>
        <dbReference type="EMBL" id="SFV51198.1"/>
    </source>
</evidence>
<dbReference type="EMBL" id="FPHC01000019">
    <property type="protein sequence ID" value="SFV51198.1"/>
    <property type="molecule type" value="Genomic_DNA"/>
</dbReference>
<gene>
    <name evidence="1" type="ORF">MNB_SV-6-1465</name>
</gene>
<proteinExistence type="predicted"/>
<sequence>MVTVKRVVAWSVVFISIVTNSLYALSIKAYTTTEKPSIQDDKNFISDMISSYPEIISLVDSMGLGRMESSDKKLSLILPRDWKRIESKTPNVISLIDKSAELTVSKIEISSENMDRYSPENILTIFAMSLIGKSGHTYDKLRVIKSGKRVMTSIHIVEENNSNIAEHYYTMQIIKNHIYLIGVSVNPAYEQLGKFLSELAIYSLWTEEMIPTSVSQEVYDEEYNKLVTSISDPQISLNIDSDDEKAIDITDSIPSSTKRIYASTTTYRAFSDDTLSIRWYRYIDNRLVLIKKESRDVVGSEFVYSYLEYSRGDFPIGRYRVVFDLDGMISKVKNFEIVE</sequence>